<dbReference type="RefSeq" id="WP_125713626.1">
    <property type="nucleotide sequence ID" value="NZ_JBHTOP010000006.1"/>
</dbReference>
<evidence type="ECO:0000313" key="1">
    <source>
        <dbReference type="EMBL" id="MFD1671220.1"/>
    </source>
</evidence>
<dbReference type="EMBL" id="JBHTOP010000006">
    <property type="protein sequence ID" value="MFD1671220.1"/>
    <property type="molecule type" value="Genomic_DNA"/>
</dbReference>
<dbReference type="InterPro" id="IPR010144">
    <property type="entry name" value="CRISPR-assoc_prot_Csd1-typ"/>
</dbReference>
<evidence type="ECO:0000313" key="2">
    <source>
        <dbReference type="Proteomes" id="UP001597267"/>
    </source>
</evidence>
<name>A0ABW4J5J1_9LACO</name>
<protein>
    <submittedName>
        <fullName evidence="1">Type I-C CRISPR-associated protein Cas8c/Csd1</fullName>
    </submittedName>
</protein>
<sequence length="618" mass="70079">MSIFQELVKVYKNNESNVGIFDTRGRTLLPIAHTSVKVDLEVSITEDGKFSNMQDLGKGKELTVIPATIESANRSSNIAPFPLQDKIKYVAGDFAQYATRKKDIDSASEYYEAYLEQLNAWADQAETPKEIKIIAQYLNKGTLSKDLIQSGLALKDLTGGAFVRFKVNLAPLEPWKNPKIFKSWTDFYLEKLKSNSVEDIDYITGEKVITTKSVEKNINPITSGAKLISANDSGNYTYRGTFLADEFYSVGYESSQEMTHALKWLVQKQGIPVDTRNFLFWKAQNNESLSGAINGFTGFQNKGLFARLNDSKSKDTGFEIAQNYRKAMYGYIADLDNQAQVNVMFLDAATTGRMSVAYYDLMNSADLKDNLMRWYDQCAVMIYTKDGLQPRTPSLKNVIESAYLFGPGGSRYQSLSKRAMTRLLMATINGRDVPEDIIKAIMNRVRKPMSYTNETRFKMSGLTIWRQDLRTLCALQNYNRRSGKIMSLDPNLKDRSYLFGRMLAVADSMESTVMYKQRAAGSDTTDRPTTAMRFFSNFVEKPGTTWLRIYLSVQRSYGQKLNGASRTYFEKKMAEINELMAPEMMNDKPLNSLVFSGFMGQKTENMRKNSDKDVKDND</sequence>
<comment type="caution">
    <text evidence="1">The sequence shown here is derived from an EMBL/GenBank/DDBJ whole genome shotgun (WGS) entry which is preliminary data.</text>
</comment>
<proteinExistence type="predicted"/>
<keyword evidence="2" id="KW-1185">Reference proteome</keyword>
<dbReference type="Proteomes" id="UP001597267">
    <property type="component" value="Unassembled WGS sequence"/>
</dbReference>
<dbReference type="Pfam" id="PF09709">
    <property type="entry name" value="Cas_Csd1"/>
    <property type="match status" value="1"/>
</dbReference>
<reference evidence="2" key="1">
    <citation type="journal article" date="2019" name="Int. J. Syst. Evol. Microbiol.">
        <title>The Global Catalogue of Microorganisms (GCM) 10K type strain sequencing project: providing services to taxonomists for standard genome sequencing and annotation.</title>
        <authorList>
            <consortium name="The Broad Institute Genomics Platform"/>
            <consortium name="The Broad Institute Genome Sequencing Center for Infectious Disease"/>
            <person name="Wu L."/>
            <person name="Ma J."/>
        </authorList>
    </citation>
    <scope>NUCLEOTIDE SEQUENCE [LARGE SCALE GENOMIC DNA]</scope>
    <source>
        <strain evidence="2">CCM 8896</strain>
    </source>
</reference>
<dbReference type="NCBIfam" id="TIGR01863">
    <property type="entry name" value="cas_Csd1"/>
    <property type="match status" value="1"/>
</dbReference>
<gene>
    <name evidence="1" type="primary">cas8c</name>
    <name evidence="1" type="ORF">ACFQ5M_03840</name>
</gene>
<organism evidence="1 2">
    <name type="scientific">Agrilactobacillus yilanensis</name>
    <dbReference type="NCBI Taxonomy" id="2485997"/>
    <lineage>
        <taxon>Bacteria</taxon>
        <taxon>Bacillati</taxon>
        <taxon>Bacillota</taxon>
        <taxon>Bacilli</taxon>
        <taxon>Lactobacillales</taxon>
        <taxon>Lactobacillaceae</taxon>
        <taxon>Agrilactobacillus</taxon>
    </lineage>
</organism>
<accession>A0ABW4J5J1</accession>